<reference evidence="2" key="1">
    <citation type="submission" date="2022-10" db="EMBL/GenBank/DDBJ databases">
        <title>YIM 151497 complete genome.</title>
        <authorList>
            <person name="Chen X."/>
        </authorList>
    </citation>
    <scope>NUCLEOTIDE SEQUENCE</scope>
    <source>
        <strain evidence="2">YIM 151497</strain>
    </source>
</reference>
<keyword evidence="2" id="KW-0808">Transferase</keyword>
<sequence>MHVEIIEGADAFRALREDWIAVYDSDPEAQFFLSYDWLFGTRGGPGHTGLVLAARAEGPESPLVAFTSLRCRTQHGSEGFSTEFGFSGNYVSDYNGFICRPEYEDQAIPAMAERLKQMTWGSLRFLSLAASSRRAELFMNRFSPQEFGFSDISMVNPDGVDNGICPFTLLSSDWDDFLQTRVSSNTRQKIRRYMRQVEGSDVYRITHTDAATLERDMDLLIELWTQRWGKRKGKRLAAILDTNRRMLKHAFMTGTLFMPVLWHGDRAICALAILVDQRKGSYNFLIGGRDEAFQDLPAGLVMHGYAIRHAIAQGMVKYDFLRGNEPYKYSFGAQEFHLKSVLVEPKDREACAPSLDARSLAFVLRRSAELWREKKPAEAARGYDQVLEIEPHC</sequence>
<dbReference type="InterPro" id="IPR038740">
    <property type="entry name" value="BioF2-like_GNAT_dom"/>
</dbReference>
<evidence type="ECO:0000259" key="1">
    <source>
        <dbReference type="Pfam" id="PF13480"/>
    </source>
</evidence>
<keyword evidence="3" id="KW-1185">Reference proteome</keyword>
<accession>A0ABY6IKR9</accession>
<dbReference type="Proteomes" id="UP001163882">
    <property type="component" value="Chromosome"/>
</dbReference>
<dbReference type="Pfam" id="PF13480">
    <property type="entry name" value="Acetyltransf_6"/>
    <property type="match status" value="1"/>
</dbReference>
<organism evidence="2 3">
    <name type="scientific">Pelagibacterium flavum</name>
    <dbReference type="NCBI Taxonomy" id="2984530"/>
    <lineage>
        <taxon>Bacteria</taxon>
        <taxon>Pseudomonadati</taxon>
        <taxon>Pseudomonadota</taxon>
        <taxon>Alphaproteobacteria</taxon>
        <taxon>Hyphomicrobiales</taxon>
        <taxon>Devosiaceae</taxon>
        <taxon>Pelagibacterium</taxon>
    </lineage>
</organism>
<dbReference type="EC" id="2.3.1.-" evidence="2"/>
<dbReference type="SUPFAM" id="SSF55729">
    <property type="entry name" value="Acyl-CoA N-acyltransferases (Nat)"/>
    <property type="match status" value="1"/>
</dbReference>
<dbReference type="GO" id="GO:0016746">
    <property type="term" value="F:acyltransferase activity"/>
    <property type="evidence" value="ECO:0007669"/>
    <property type="project" value="UniProtKB-KW"/>
</dbReference>
<evidence type="ECO:0000313" key="3">
    <source>
        <dbReference type="Proteomes" id="UP001163882"/>
    </source>
</evidence>
<dbReference type="EMBL" id="CP107716">
    <property type="protein sequence ID" value="UYQ71192.1"/>
    <property type="molecule type" value="Genomic_DNA"/>
</dbReference>
<gene>
    <name evidence="2" type="ORF">OF122_14210</name>
</gene>
<name>A0ABY6IKR9_9HYPH</name>
<dbReference type="RefSeq" id="WP_264224847.1">
    <property type="nucleotide sequence ID" value="NZ_CP107716.1"/>
</dbReference>
<keyword evidence="2" id="KW-0012">Acyltransferase</keyword>
<proteinExistence type="predicted"/>
<evidence type="ECO:0000313" key="2">
    <source>
        <dbReference type="EMBL" id="UYQ71192.1"/>
    </source>
</evidence>
<protein>
    <submittedName>
        <fullName evidence="2">GNAT family N-acetyltransferase</fullName>
        <ecNumber evidence="2">2.3.1.-</ecNumber>
    </submittedName>
</protein>
<feature type="domain" description="BioF2-like acetyltransferase" evidence="1">
    <location>
        <begin position="184"/>
        <end position="328"/>
    </location>
</feature>
<dbReference type="Gene3D" id="3.40.630.30">
    <property type="match status" value="1"/>
</dbReference>
<dbReference type="InterPro" id="IPR016181">
    <property type="entry name" value="Acyl_CoA_acyltransferase"/>
</dbReference>